<dbReference type="SUPFAM" id="SSF74788">
    <property type="entry name" value="Cullin repeat-like"/>
    <property type="match status" value="1"/>
</dbReference>
<dbReference type="GO" id="GO:0031625">
    <property type="term" value="F:ubiquitin protein ligase binding"/>
    <property type="evidence" value="ECO:0007669"/>
    <property type="project" value="InterPro"/>
</dbReference>
<proteinExistence type="inferred from homology"/>
<evidence type="ECO:0000256" key="1">
    <source>
        <dbReference type="ARBA" id="ARBA00006019"/>
    </source>
</evidence>
<dbReference type="AlphaFoldDB" id="X6N7K5"/>
<dbReference type="GO" id="GO:0006511">
    <property type="term" value="P:ubiquitin-dependent protein catabolic process"/>
    <property type="evidence" value="ECO:0007669"/>
    <property type="project" value="InterPro"/>
</dbReference>
<keyword evidence="4" id="KW-1185">Reference proteome</keyword>
<reference evidence="3 4" key="1">
    <citation type="journal article" date="2013" name="Curr. Biol.">
        <title>The Genome of the Foraminiferan Reticulomyxa filosa.</title>
        <authorList>
            <person name="Glockner G."/>
            <person name="Hulsmann N."/>
            <person name="Schleicher M."/>
            <person name="Noegel A.A."/>
            <person name="Eichinger L."/>
            <person name="Gallinger C."/>
            <person name="Pawlowski J."/>
            <person name="Sierra R."/>
            <person name="Euteneuer U."/>
            <person name="Pillet L."/>
            <person name="Moustafa A."/>
            <person name="Platzer M."/>
            <person name="Groth M."/>
            <person name="Szafranski K."/>
            <person name="Schliwa M."/>
        </authorList>
    </citation>
    <scope>NUCLEOTIDE SEQUENCE [LARGE SCALE GENOMIC DNA]</scope>
</reference>
<name>X6N7K5_RETFI</name>
<dbReference type="InterPro" id="IPR016159">
    <property type="entry name" value="Cullin_repeat-like_dom_sf"/>
</dbReference>
<dbReference type="PANTHER" id="PTHR11932">
    <property type="entry name" value="CULLIN"/>
    <property type="match status" value="1"/>
</dbReference>
<evidence type="ECO:0000259" key="2">
    <source>
        <dbReference type="Pfam" id="PF00888"/>
    </source>
</evidence>
<protein>
    <recommendedName>
        <fullName evidence="2">Cullin N-terminal domain-containing protein</fullName>
    </recommendedName>
</protein>
<comment type="caution">
    <text evidence="3">The sequence shown here is derived from an EMBL/GenBank/DDBJ whole genome shotgun (WGS) entry which is preliminary data.</text>
</comment>
<dbReference type="InterPro" id="IPR001373">
    <property type="entry name" value="Cullin_N"/>
</dbReference>
<sequence length="289" mass="33854">MFTKIFFFPFDKAECGRTRKKGGVTGEKKKKLLVIYLKKMKPSSSSKSGSHGSRSTIVPGSSTTIVTLPMNASSKACEISFEEGWKTVNKGLQKVLEIIDSDMKVTTNTRGISHEEFSSIYTTVYNMCLPSGKLSAQLYYDKYRETLANYLMNNARKKLQRCKERFNALDSEHFLMELVKQYRNYKILTKWLMEALCYLDRFFVTRNRVPSLREVASREFYQHVFESIREECIPIALRLVEKDRDYSNERYDNANNYNYNFNNDNNDNLFNVFTHEANRHSTIIEKRLR</sequence>
<dbReference type="Pfam" id="PF00888">
    <property type="entry name" value="Cullin"/>
    <property type="match status" value="1"/>
</dbReference>
<dbReference type="Proteomes" id="UP000023152">
    <property type="component" value="Unassembled WGS sequence"/>
</dbReference>
<evidence type="ECO:0000313" key="3">
    <source>
        <dbReference type="EMBL" id="ETO22021.1"/>
    </source>
</evidence>
<organism evidence="3 4">
    <name type="scientific">Reticulomyxa filosa</name>
    <dbReference type="NCBI Taxonomy" id="46433"/>
    <lineage>
        <taxon>Eukaryota</taxon>
        <taxon>Sar</taxon>
        <taxon>Rhizaria</taxon>
        <taxon>Retaria</taxon>
        <taxon>Foraminifera</taxon>
        <taxon>Monothalamids</taxon>
        <taxon>Reticulomyxidae</taxon>
        <taxon>Reticulomyxa</taxon>
    </lineage>
</organism>
<comment type="similarity">
    <text evidence="1">Belongs to the cullin family.</text>
</comment>
<accession>X6N7K5</accession>
<dbReference type="OrthoDB" id="27073at2759"/>
<dbReference type="InterPro" id="IPR045093">
    <property type="entry name" value="Cullin"/>
</dbReference>
<evidence type="ECO:0000313" key="4">
    <source>
        <dbReference type="Proteomes" id="UP000023152"/>
    </source>
</evidence>
<dbReference type="Gene3D" id="1.20.1310.10">
    <property type="entry name" value="Cullin Repeats"/>
    <property type="match status" value="1"/>
</dbReference>
<feature type="domain" description="Cullin N-terminal" evidence="2">
    <location>
        <begin position="85"/>
        <end position="268"/>
    </location>
</feature>
<gene>
    <name evidence="3" type="ORF">RFI_15183</name>
</gene>
<dbReference type="EMBL" id="ASPP01011107">
    <property type="protein sequence ID" value="ETO22021.1"/>
    <property type="molecule type" value="Genomic_DNA"/>
</dbReference>